<dbReference type="Proteomes" id="UP000765509">
    <property type="component" value="Unassembled WGS sequence"/>
</dbReference>
<evidence type="ECO:0000313" key="3">
    <source>
        <dbReference type="Proteomes" id="UP000765509"/>
    </source>
</evidence>
<evidence type="ECO:0000313" key="2">
    <source>
        <dbReference type="EMBL" id="MBW0506809.1"/>
    </source>
</evidence>
<accession>A0A9Q3DP27</accession>
<proteinExistence type="predicted"/>
<organism evidence="2 3">
    <name type="scientific">Austropuccinia psidii MF-1</name>
    <dbReference type="NCBI Taxonomy" id="1389203"/>
    <lineage>
        <taxon>Eukaryota</taxon>
        <taxon>Fungi</taxon>
        <taxon>Dikarya</taxon>
        <taxon>Basidiomycota</taxon>
        <taxon>Pucciniomycotina</taxon>
        <taxon>Pucciniomycetes</taxon>
        <taxon>Pucciniales</taxon>
        <taxon>Sphaerophragmiaceae</taxon>
        <taxon>Austropuccinia</taxon>
    </lineage>
</organism>
<name>A0A9Q3DP27_9BASI</name>
<dbReference type="EMBL" id="AVOT02019318">
    <property type="protein sequence ID" value="MBW0506809.1"/>
    <property type="molecule type" value="Genomic_DNA"/>
</dbReference>
<comment type="caution">
    <text evidence="2">The sequence shown here is derived from an EMBL/GenBank/DDBJ whole genome shotgun (WGS) entry which is preliminary data.</text>
</comment>
<feature type="region of interest" description="Disordered" evidence="1">
    <location>
        <begin position="87"/>
        <end position="111"/>
    </location>
</feature>
<sequence length="111" mass="11858">MDLRSYPASLALLDDCQPDQPQGQYLSIWAWGVIQSSSGPWLLKAYPGPPAHPLLLGVYHLNGIFEPFGPHAASTARGPWDSLSPFWLNSNEAKRGQGGSPAAPKPEGGPP</sequence>
<gene>
    <name evidence="2" type="ORF">O181_046524</name>
</gene>
<dbReference type="AlphaFoldDB" id="A0A9Q3DP27"/>
<evidence type="ECO:0000256" key="1">
    <source>
        <dbReference type="SAM" id="MobiDB-lite"/>
    </source>
</evidence>
<protein>
    <submittedName>
        <fullName evidence="2">Uncharacterized protein</fullName>
    </submittedName>
</protein>
<reference evidence="2" key="1">
    <citation type="submission" date="2021-03" db="EMBL/GenBank/DDBJ databases">
        <title>Draft genome sequence of rust myrtle Austropuccinia psidii MF-1, a brazilian biotype.</title>
        <authorList>
            <person name="Quecine M.C."/>
            <person name="Pachon D.M.R."/>
            <person name="Bonatelli M.L."/>
            <person name="Correr F.H."/>
            <person name="Franceschini L.M."/>
            <person name="Leite T.F."/>
            <person name="Margarido G.R.A."/>
            <person name="Almeida C.A."/>
            <person name="Ferrarezi J.A."/>
            <person name="Labate C.A."/>
        </authorList>
    </citation>
    <scope>NUCLEOTIDE SEQUENCE</scope>
    <source>
        <strain evidence="2">MF-1</strain>
    </source>
</reference>
<keyword evidence="3" id="KW-1185">Reference proteome</keyword>